<name>A0A7J9MB16_GOSSC</name>
<reference evidence="1 2" key="1">
    <citation type="journal article" date="2019" name="Genome Biol. Evol.">
        <title>Insights into the evolution of the New World diploid cottons (Gossypium, subgenus Houzingenia) based on genome sequencing.</title>
        <authorList>
            <person name="Grover C.E."/>
            <person name="Arick M.A. 2nd"/>
            <person name="Thrash A."/>
            <person name="Conover J.L."/>
            <person name="Sanders W.S."/>
            <person name="Peterson D.G."/>
            <person name="Frelichowski J.E."/>
            <person name="Scheffler J.A."/>
            <person name="Scheffler B.E."/>
            <person name="Wendel J.F."/>
        </authorList>
    </citation>
    <scope>NUCLEOTIDE SEQUENCE [LARGE SCALE GENOMIC DNA]</scope>
    <source>
        <strain evidence="1">1</strain>
        <tissue evidence="1">Leaf</tissue>
    </source>
</reference>
<keyword evidence="2" id="KW-1185">Reference proteome</keyword>
<sequence>METTVVVELMGQSIGYASFHNMVVSLWWPSKPFQLMDVENDSQGNRPIIGKVAKLDFNTHKRLRGQFARMAIFVNLDKPLISQILGKTRVNDGSMATGSEIGDLVEDDLDSVVDIGIDAGKGSIGRRATVSVGPSLNYSEQNDGSHKVDFGVSSPIEKVHEDFV</sequence>
<dbReference type="AlphaFoldDB" id="A0A7J9MB16"/>
<organism evidence="1 2">
    <name type="scientific">Gossypium schwendimanii</name>
    <name type="common">Cotton</name>
    <dbReference type="NCBI Taxonomy" id="34291"/>
    <lineage>
        <taxon>Eukaryota</taxon>
        <taxon>Viridiplantae</taxon>
        <taxon>Streptophyta</taxon>
        <taxon>Embryophyta</taxon>
        <taxon>Tracheophyta</taxon>
        <taxon>Spermatophyta</taxon>
        <taxon>Magnoliopsida</taxon>
        <taxon>eudicotyledons</taxon>
        <taxon>Gunneridae</taxon>
        <taxon>Pentapetalae</taxon>
        <taxon>rosids</taxon>
        <taxon>malvids</taxon>
        <taxon>Malvales</taxon>
        <taxon>Malvaceae</taxon>
        <taxon>Malvoideae</taxon>
        <taxon>Gossypium</taxon>
    </lineage>
</organism>
<accession>A0A7J9MB16</accession>
<evidence type="ECO:0000313" key="2">
    <source>
        <dbReference type="Proteomes" id="UP000593576"/>
    </source>
</evidence>
<feature type="non-terminal residue" evidence="1">
    <location>
        <position position="164"/>
    </location>
</feature>
<dbReference type="Proteomes" id="UP000593576">
    <property type="component" value="Unassembled WGS sequence"/>
</dbReference>
<evidence type="ECO:0008006" key="3">
    <source>
        <dbReference type="Google" id="ProtNLM"/>
    </source>
</evidence>
<proteinExistence type="predicted"/>
<dbReference type="OrthoDB" id="10489468at2759"/>
<gene>
    <name evidence="1" type="ORF">Goshw_009629</name>
</gene>
<protein>
    <recommendedName>
        <fullName evidence="3">DUF4283 domain-containing protein</fullName>
    </recommendedName>
</protein>
<dbReference type="EMBL" id="JABFAF010000010">
    <property type="protein sequence ID" value="MBA0868154.1"/>
    <property type="molecule type" value="Genomic_DNA"/>
</dbReference>
<evidence type="ECO:0000313" key="1">
    <source>
        <dbReference type="EMBL" id="MBA0868154.1"/>
    </source>
</evidence>
<comment type="caution">
    <text evidence="1">The sequence shown here is derived from an EMBL/GenBank/DDBJ whole genome shotgun (WGS) entry which is preliminary data.</text>
</comment>